<evidence type="ECO:0000256" key="1">
    <source>
        <dbReference type="ARBA" id="ARBA00044955"/>
    </source>
</evidence>
<feature type="compositionally biased region" description="Basic and acidic residues" evidence="2">
    <location>
        <begin position="313"/>
        <end position="325"/>
    </location>
</feature>
<dbReference type="InterPro" id="IPR045030">
    <property type="entry name" value="LYSM1-4"/>
</dbReference>
<feature type="region of interest" description="Disordered" evidence="2">
    <location>
        <begin position="357"/>
        <end position="448"/>
    </location>
</feature>
<dbReference type="EMBL" id="KZ679259">
    <property type="protein sequence ID" value="PTB42757.1"/>
    <property type="molecule type" value="Genomic_DNA"/>
</dbReference>
<dbReference type="PANTHER" id="PTHR20932:SF8">
    <property type="entry name" value="LD22649P"/>
    <property type="match status" value="1"/>
</dbReference>
<reference evidence="3 4" key="1">
    <citation type="submission" date="2016-07" db="EMBL/GenBank/DDBJ databases">
        <title>Multiple horizontal gene transfer events from other fungi enriched the ability of initially mycotrophic Trichoderma (Ascomycota) to feed on dead plant biomass.</title>
        <authorList>
            <consortium name="DOE Joint Genome Institute"/>
            <person name="Aerts A."/>
            <person name="Atanasova L."/>
            <person name="Chenthamara K."/>
            <person name="Zhang J."/>
            <person name="Grujic M."/>
            <person name="Henrissat B."/>
            <person name="Kuo A."/>
            <person name="Salamov A."/>
            <person name="Lipzen A."/>
            <person name="Labutti K."/>
            <person name="Barry K."/>
            <person name="Miao Y."/>
            <person name="Rahimi M.J."/>
            <person name="Shen Q."/>
            <person name="Grigoriev I.V."/>
            <person name="Kubicek C.P."/>
            <person name="Druzhinina I.S."/>
        </authorList>
    </citation>
    <scope>NUCLEOTIDE SEQUENCE [LARGE SCALE GENOMIC DNA]</scope>
    <source>
        <strain evidence="3 4">CBS 433.97</strain>
    </source>
</reference>
<feature type="compositionally biased region" description="Basic and acidic residues" evidence="2">
    <location>
        <begin position="583"/>
        <end position="592"/>
    </location>
</feature>
<organism evidence="3 4">
    <name type="scientific">Trichoderma asperellum (strain ATCC 204424 / CBS 433.97 / NBRC 101777)</name>
    <dbReference type="NCBI Taxonomy" id="1042311"/>
    <lineage>
        <taxon>Eukaryota</taxon>
        <taxon>Fungi</taxon>
        <taxon>Dikarya</taxon>
        <taxon>Ascomycota</taxon>
        <taxon>Pezizomycotina</taxon>
        <taxon>Sordariomycetes</taxon>
        <taxon>Hypocreomycetidae</taxon>
        <taxon>Hypocreales</taxon>
        <taxon>Hypocreaceae</taxon>
        <taxon>Trichoderma</taxon>
    </lineage>
</organism>
<feature type="region of interest" description="Disordered" evidence="2">
    <location>
        <begin position="1"/>
        <end position="83"/>
    </location>
</feature>
<dbReference type="Gene3D" id="3.10.350.10">
    <property type="entry name" value="LysM domain"/>
    <property type="match status" value="1"/>
</dbReference>
<feature type="compositionally biased region" description="Basic and acidic residues" evidence="2">
    <location>
        <begin position="406"/>
        <end position="420"/>
    </location>
</feature>
<feature type="region of interest" description="Disordered" evidence="2">
    <location>
        <begin position="108"/>
        <end position="129"/>
    </location>
</feature>
<comment type="similarity">
    <text evidence="1">Belongs to the secreted LysM effector family.</text>
</comment>
<feature type="region of interest" description="Disordered" evidence="2">
    <location>
        <begin position="300"/>
        <end position="328"/>
    </location>
</feature>
<dbReference type="AlphaFoldDB" id="A0A2T3ZD73"/>
<feature type="compositionally biased region" description="Polar residues" evidence="2">
    <location>
        <begin position="368"/>
        <end position="387"/>
    </location>
</feature>
<feature type="compositionally biased region" description="Low complexity" evidence="2">
    <location>
        <begin position="10"/>
        <end position="19"/>
    </location>
</feature>
<protein>
    <submittedName>
        <fullName evidence="3">Carbohydrate-binding module family 50 protein</fullName>
    </submittedName>
</protein>
<evidence type="ECO:0000256" key="2">
    <source>
        <dbReference type="SAM" id="MobiDB-lite"/>
    </source>
</evidence>
<gene>
    <name evidence="3" type="ORF">M441DRAFT_55820</name>
</gene>
<feature type="compositionally biased region" description="Polar residues" evidence="2">
    <location>
        <begin position="300"/>
        <end position="311"/>
    </location>
</feature>
<dbReference type="PANTHER" id="PTHR20932">
    <property type="entry name" value="LYSM AND PUTATIVE PEPTIDOGLYCAN-BINDING DOMAIN-CONTAINING PROTEIN"/>
    <property type="match status" value="1"/>
</dbReference>
<accession>A0A2T3ZD73</accession>
<sequence>MANRNVPGISSPHQSSSSQGPLAGTTGSRSVRSRNRRLPNNGSSRTNSESLLENHDEITPPAPRSAQNAKGKQSPPGLGQVFGGSWAQSWSSVQGLAASLLSVAENPGDMAQQRSHPQPEDNFASSLWNRIPSSVGGNASTSFKAMGSSILPSQRATNRIATGSSDQREAALKTAKRASVLENSQGFGGGIDISGRYKRRTSDEITSENSQPEEYLVYIHKILPTDTYAGIILRYKCLEDAFRKANGLWSRDSIQIRKWVIIPVDACEVRGRPCDPPLSNQHHNGTELPLETSSAITGAVTPETTSSSYPKSFSERAGQEDENTQREAMPWSHVKWVKIDSLSEPVEIGRIARQKMGYFPPRRKKTGRTVSLSSSPRQSLETSTYSADQVERPLSRRQSSIGDRPPLLERRQSTHSHGDDDAIGARPAWMRRPGGVGSMGRNVRAPGPDKDYFNSWARKHLPGLHMDDLPSMSVMGSEMARIGFDRDLAGIVEGSFEEGGDTTSPLYQNNSLDKAASAVETWLRTAWSKRHMAPLIGNTPRPGSSGGQDIGDLIELMNTPGAEDTPRPNIFDSQVSSSSIGSKTDDDFSIKR</sequence>
<feature type="region of interest" description="Disordered" evidence="2">
    <location>
        <begin position="534"/>
        <end position="592"/>
    </location>
</feature>
<dbReference type="Proteomes" id="UP000240493">
    <property type="component" value="Unassembled WGS sequence"/>
</dbReference>
<feature type="compositionally biased region" description="Polar residues" evidence="2">
    <location>
        <begin position="38"/>
        <end position="51"/>
    </location>
</feature>
<dbReference type="STRING" id="1042311.A0A2T3ZD73"/>
<evidence type="ECO:0000313" key="3">
    <source>
        <dbReference type="EMBL" id="PTB42757.1"/>
    </source>
</evidence>
<feature type="compositionally biased region" description="Polar residues" evidence="2">
    <location>
        <begin position="571"/>
        <end position="582"/>
    </location>
</feature>
<dbReference type="InterPro" id="IPR036779">
    <property type="entry name" value="LysM_dom_sf"/>
</dbReference>
<keyword evidence="4" id="KW-1185">Reference proteome</keyword>
<name>A0A2T3ZD73_TRIA4</name>
<dbReference type="OrthoDB" id="2192830at2759"/>
<proteinExistence type="inferred from homology"/>
<evidence type="ECO:0000313" key="4">
    <source>
        <dbReference type="Proteomes" id="UP000240493"/>
    </source>
</evidence>